<dbReference type="PANTHER" id="PTHR23257">
    <property type="entry name" value="SERINE-THREONINE PROTEIN KINASE"/>
    <property type="match status" value="1"/>
</dbReference>
<dbReference type="Proteomes" id="UP000684084">
    <property type="component" value="Unassembled WGS sequence"/>
</dbReference>
<sequence>MELNKDYNLQDSDYYSVLNNVVEEPHTLLEENEDTVLGNTRSTVYSAIWKEGPRVLWNQQNEKYERTETKVTIELYKDNNQIDKILNELKIYLDCHAQECALLFQFYGISKQPDSDDYFIVKQFTQNSSLANYISQNFNNLDWETKLHLLLYVAEDLKAIHNAGYIHRYLHPFSVLVFDNIGSSYDSSFSNSDDGCFCAIGEFSRCCKDLVLTNTEETIGWQHYMAPEYLRYKTYTKASDVYAFGMIMHTVVSLEFLAADNIGYYKTKSQEALSQKIELNKPKDLDLSDIINLEPSEMI</sequence>
<evidence type="ECO:0000259" key="1">
    <source>
        <dbReference type="PROSITE" id="PS50011"/>
    </source>
</evidence>
<dbReference type="GO" id="GO:0005524">
    <property type="term" value="F:ATP binding"/>
    <property type="evidence" value="ECO:0007669"/>
    <property type="project" value="InterPro"/>
</dbReference>
<name>A0A915ZSW6_9GLOM</name>
<protein>
    <recommendedName>
        <fullName evidence="1">Protein kinase domain-containing protein</fullName>
    </recommendedName>
</protein>
<dbReference type="OrthoDB" id="2372021at2759"/>
<proteinExistence type="predicted"/>
<organism evidence="2 3">
    <name type="scientific">Rhizophagus irregularis</name>
    <dbReference type="NCBI Taxonomy" id="588596"/>
    <lineage>
        <taxon>Eukaryota</taxon>
        <taxon>Fungi</taxon>
        <taxon>Fungi incertae sedis</taxon>
        <taxon>Mucoromycota</taxon>
        <taxon>Glomeromycotina</taxon>
        <taxon>Glomeromycetes</taxon>
        <taxon>Glomerales</taxon>
        <taxon>Glomeraceae</taxon>
        <taxon>Rhizophagus</taxon>
    </lineage>
</organism>
<dbReference type="InterPro" id="IPR001245">
    <property type="entry name" value="Ser-Thr/Tyr_kinase_cat_dom"/>
</dbReference>
<dbReference type="GO" id="GO:0004672">
    <property type="term" value="F:protein kinase activity"/>
    <property type="evidence" value="ECO:0007669"/>
    <property type="project" value="InterPro"/>
</dbReference>
<accession>A0A915ZSW6</accession>
<evidence type="ECO:0000313" key="2">
    <source>
        <dbReference type="EMBL" id="CAB5385905.1"/>
    </source>
</evidence>
<dbReference type="PROSITE" id="PS50011">
    <property type="entry name" value="PROTEIN_KINASE_DOM"/>
    <property type="match status" value="1"/>
</dbReference>
<reference evidence="2" key="1">
    <citation type="submission" date="2020-05" db="EMBL/GenBank/DDBJ databases">
        <authorList>
            <person name="Rincon C."/>
            <person name="Sanders R I."/>
            <person name="Robbins C."/>
            <person name="Chaturvedi A."/>
        </authorList>
    </citation>
    <scope>NUCLEOTIDE SEQUENCE</scope>
    <source>
        <strain evidence="2">CHB12</strain>
    </source>
</reference>
<dbReference type="GO" id="GO:0007165">
    <property type="term" value="P:signal transduction"/>
    <property type="evidence" value="ECO:0007669"/>
    <property type="project" value="TreeGrafter"/>
</dbReference>
<dbReference type="GO" id="GO:0005737">
    <property type="term" value="C:cytoplasm"/>
    <property type="evidence" value="ECO:0007669"/>
    <property type="project" value="TreeGrafter"/>
</dbReference>
<dbReference type="EMBL" id="CAGKOT010000054">
    <property type="protein sequence ID" value="CAB5385905.1"/>
    <property type="molecule type" value="Genomic_DNA"/>
</dbReference>
<dbReference type="InterPro" id="IPR000719">
    <property type="entry name" value="Prot_kinase_dom"/>
</dbReference>
<comment type="caution">
    <text evidence="2">The sequence shown here is derived from an EMBL/GenBank/DDBJ whole genome shotgun (WGS) entry which is preliminary data.</text>
</comment>
<dbReference type="AlphaFoldDB" id="A0A915ZSW6"/>
<gene>
    <name evidence="2" type="ORF">CHRIB12_LOCUS19477</name>
</gene>
<dbReference type="SMART" id="SM00220">
    <property type="entry name" value="S_TKc"/>
    <property type="match status" value="1"/>
</dbReference>
<dbReference type="PANTHER" id="PTHR23257:SF963">
    <property type="entry name" value="AT08303P"/>
    <property type="match status" value="1"/>
</dbReference>
<dbReference type="Pfam" id="PF07714">
    <property type="entry name" value="PK_Tyr_Ser-Thr"/>
    <property type="match status" value="1"/>
</dbReference>
<feature type="domain" description="Protein kinase" evidence="1">
    <location>
        <begin position="30"/>
        <end position="299"/>
    </location>
</feature>
<evidence type="ECO:0000313" key="3">
    <source>
        <dbReference type="Proteomes" id="UP000684084"/>
    </source>
</evidence>
<dbReference type="InterPro" id="IPR050167">
    <property type="entry name" value="Ser_Thr_protein_kinase"/>
</dbReference>